<comment type="caution">
    <text evidence="2">The sequence shown here is derived from an EMBL/GenBank/DDBJ whole genome shotgun (WGS) entry which is preliminary data.</text>
</comment>
<evidence type="ECO:0000256" key="1">
    <source>
        <dbReference type="SAM" id="Phobius"/>
    </source>
</evidence>
<keyword evidence="1" id="KW-0812">Transmembrane</keyword>
<evidence type="ECO:0000313" key="3">
    <source>
        <dbReference type="Proteomes" id="UP001430954"/>
    </source>
</evidence>
<sequence length="191" mass="19321">MPAPGAGQPASVPAAGTAQWSPAASLLAQLEAGDSQRVPRIDELPADVRRQLAAVLASRLDVIRQAVGMPPGEPVRLHVAAQGGVEVTGDDPAAVRLQAALDLDALAVALVRYLHGSAEGTPAAGSSADIASGRVLPYVRGDELHPGVDPSRIPGHPHADAGRLVHALDGMRGVVWAVGVAIAALVVASLL</sequence>
<accession>A0ABS7T4W1</accession>
<dbReference type="EMBL" id="JAINZW010000002">
    <property type="protein sequence ID" value="MBZ4038916.1"/>
    <property type="molecule type" value="Genomic_DNA"/>
</dbReference>
<organism evidence="2 3">
    <name type="scientific">Novilysobacter selenitireducens</name>
    <dbReference type="NCBI Taxonomy" id="2872639"/>
    <lineage>
        <taxon>Bacteria</taxon>
        <taxon>Pseudomonadati</taxon>
        <taxon>Pseudomonadota</taxon>
        <taxon>Gammaproteobacteria</taxon>
        <taxon>Lysobacterales</taxon>
        <taxon>Lysobacteraceae</taxon>
        <taxon>Novilysobacter</taxon>
    </lineage>
</organism>
<name>A0ABS7T4W1_9GAMM</name>
<dbReference type="Proteomes" id="UP001430954">
    <property type="component" value="Unassembled WGS sequence"/>
</dbReference>
<gene>
    <name evidence="2" type="ORF">K6753_05165</name>
</gene>
<keyword evidence="1" id="KW-0472">Membrane</keyword>
<dbReference type="RefSeq" id="WP_223675114.1">
    <property type="nucleotide sequence ID" value="NZ_JAINZW010000002.1"/>
</dbReference>
<proteinExistence type="predicted"/>
<keyword evidence="3" id="KW-1185">Reference proteome</keyword>
<protein>
    <submittedName>
        <fullName evidence="2">Uncharacterized protein</fullName>
    </submittedName>
</protein>
<reference evidence="2 3" key="1">
    <citation type="submission" date="2021-09" db="EMBL/GenBank/DDBJ databases">
        <title>Lysobacter sp. 13A isolated from the river sediment.</title>
        <authorList>
            <person name="Liu H."/>
            <person name="Li S."/>
            <person name="Mao S."/>
        </authorList>
    </citation>
    <scope>NUCLEOTIDE SEQUENCE [LARGE SCALE GENOMIC DNA]</scope>
    <source>
        <strain evidence="2 3">13A</strain>
    </source>
</reference>
<feature type="transmembrane region" description="Helical" evidence="1">
    <location>
        <begin position="173"/>
        <end position="190"/>
    </location>
</feature>
<keyword evidence="1" id="KW-1133">Transmembrane helix</keyword>
<evidence type="ECO:0000313" key="2">
    <source>
        <dbReference type="EMBL" id="MBZ4038916.1"/>
    </source>
</evidence>